<name>A0A369QIG9_9BACT</name>
<comment type="caution">
    <text evidence="1">The sequence shown here is derived from an EMBL/GenBank/DDBJ whole genome shotgun (WGS) entry which is preliminary data.</text>
</comment>
<proteinExistence type="predicted"/>
<accession>A0A369QIG9</accession>
<sequence>MVRQYSPFFSITLSHEYFLNRQCPDLHIWPTADCQVLFRRLNIQGRQTENHFQTFISVNDNQEPFMNARQKKFYRADYGQQVFRFYVTLKDPFFLNYTNIQPTPRKLFYFSNLANNAENNFLYLTAPVEEYTVNKLYPPGSLVREARTGQVYEANTKHIGKKKTDLTDPALWAPKGLQHGAAPVAEWSQGKTYQSGELVTQGEQVWEATQKQGLTSEKQLNDPALWINRGQGQLQYPTVQDQVAYSNGSYALRFPEPVKKAVISILGFNYHPEAPAYDTLVSPAETRTFDQPVDQVTLNLTHLKPGKYQIKVNQEISWVYYDPAVSTGKILGVIEIFNHLPDKNPYALLTDAEKIKKTKFCIWFPTRRVLWKYIRKDTRAQTITDVGSTAYQFKLNGDQFISTVPIPLSESVLKTLKLEFSTADFKVSPLPNPPVQRFGKCHQNDYDYLCSEVYLNY</sequence>
<gene>
    <name evidence="1" type="ORF">AHMF7616_01263</name>
</gene>
<evidence type="ECO:0000313" key="2">
    <source>
        <dbReference type="Proteomes" id="UP000253919"/>
    </source>
</evidence>
<dbReference type="OrthoDB" id="5177801at2"/>
<keyword evidence="2" id="KW-1185">Reference proteome</keyword>
<organism evidence="1 2">
    <name type="scientific">Adhaeribacter pallidiroseus</name>
    <dbReference type="NCBI Taxonomy" id="2072847"/>
    <lineage>
        <taxon>Bacteria</taxon>
        <taxon>Pseudomonadati</taxon>
        <taxon>Bacteroidota</taxon>
        <taxon>Cytophagia</taxon>
        <taxon>Cytophagales</taxon>
        <taxon>Hymenobacteraceae</taxon>
        <taxon>Adhaeribacter</taxon>
    </lineage>
</organism>
<reference evidence="1 2" key="1">
    <citation type="submission" date="2018-04" db="EMBL/GenBank/DDBJ databases">
        <title>Adhaeribacter sp. HMF7616 genome sequencing and assembly.</title>
        <authorList>
            <person name="Kang H."/>
            <person name="Kang J."/>
            <person name="Cha I."/>
            <person name="Kim H."/>
            <person name="Joh K."/>
        </authorList>
    </citation>
    <scope>NUCLEOTIDE SEQUENCE [LARGE SCALE GENOMIC DNA]</scope>
    <source>
        <strain evidence="1 2">HMF7616</strain>
    </source>
</reference>
<evidence type="ECO:0000313" key="1">
    <source>
        <dbReference type="EMBL" id="RDC62669.1"/>
    </source>
</evidence>
<dbReference type="EMBL" id="QASA01000001">
    <property type="protein sequence ID" value="RDC62669.1"/>
    <property type="molecule type" value="Genomic_DNA"/>
</dbReference>
<dbReference type="Proteomes" id="UP000253919">
    <property type="component" value="Unassembled WGS sequence"/>
</dbReference>
<dbReference type="Gene3D" id="2.10.10.90">
    <property type="match status" value="1"/>
</dbReference>
<dbReference type="RefSeq" id="WP_115372085.1">
    <property type="nucleotide sequence ID" value="NZ_QASA01000001.1"/>
</dbReference>
<dbReference type="AlphaFoldDB" id="A0A369QIG9"/>
<protein>
    <submittedName>
        <fullName evidence="1">Uncharacterized protein</fullName>
    </submittedName>
</protein>